<dbReference type="EMBL" id="JAJSPL020000058">
    <property type="protein sequence ID" value="KAK7731056.1"/>
    <property type="molecule type" value="Genomic_DNA"/>
</dbReference>
<comment type="caution">
    <text evidence="2">The sequence shown here is derived from an EMBL/GenBank/DDBJ whole genome shotgun (WGS) entry which is preliminary data.</text>
</comment>
<dbReference type="AlphaFoldDB" id="A0AAN9YCC8"/>
<dbReference type="Gene3D" id="2.40.160.210">
    <property type="entry name" value="Acyl-CoA thioesterase, double hotdog domain"/>
    <property type="match status" value="1"/>
</dbReference>
<evidence type="ECO:0000259" key="1">
    <source>
        <dbReference type="Pfam" id="PF20789"/>
    </source>
</evidence>
<gene>
    <name evidence="2" type="ORF">SLS53_008858</name>
</gene>
<keyword evidence="3" id="KW-1185">Reference proteome</keyword>
<feature type="domain" description="Acyl-CoA thioesterase-like C-terminal" evidence="1">
    <location>
        <begin position="130"/>
        <end position="277"/>
    </location>
</feature>
<evidence type="ECO:0000313" key="3">
    <source>
        <dbReference type="Proteomes" id="UP001320245"/>
    </source>
</evidence>
<proteinExistence type="predicted"/>
<name>A0AAN9YCC8_9PEZI</name>
<dbReference type="SUPFAM" id="SSF54637">
    <property type="entry name" value="Thioesterase/thiol ester dehydrase-isomerase"/>
    <property type="match status" value="1"/>
</dbReference>
<dbReference type="InterPro" id="IPR042171">
    <property type="entry name" value="Acyl-CoA_hotdog"/>
</dbReference>
<protein>
    <recommendedName>
        <fullName evidence="1">Acyl-CoA thioesterase-like C-terminal domain-containing protein</fullName>
    </recommendedName>
</protein>
<dbReference type="Pfam" id="PF20789">
    <property type="entry name" value="4HBT_3C"/>
    <property type="match status" value="1"/>
</dbReference>
<dbReference type="InterPro" id="IPR049450">
    <property type="entry name" value="ACOT8-like_C"/>
</dbReference>
<dbReference type="PANTHER" id="PTHR38110:SF1">
    <property type="entry name" value="THIOESTERASE DOMAIN-CONTAINING PROTEIN"/>
    <property type="match status" value="1"/>
</dbReference>
<dbReference type="PANTHER" id="PTHR38110">
    <property type="entry name" value="CHROMOSOME 23, WHOLE GENOME SHOTGUN SEQUENCE"/>
    <property type="match status" value="1"/>
</dbReference>
<dbReference type="Proteomes" id="UP001320245">
    <property type="component" value="Unassembled WGS sequence"/>
</dbReference>
<sequence>MLTCTPFAEAIKVESLDSHIYRVNLVKDFCIGAEDVKLGGQLSTLHLTLWQSGLLSEAPWINPKISRRTVLAYATLTDQNAFSGITLETGWQVSPAAMLPSPLPDFAVMKTSKTGDGFWEEQTPPPGVMFRSLHNWRFFLPRSGPLEPGVVDMWVCRSNGERVLQSGLPYVVDSFPYNIHTYLMSPELRALLETPRDGSGDVKVEDAHQRNEQRAGLWFPTIVLNLEVKTAIPEEGLEWFAVRVQSKLIKDGKFDTDVIVRDKDGEVVALSQQVSMIVSMERNTAKRSSAKPSL</sequence>
<dbReference type="InterPro" id="IPR052389">
    <property type="entry name" value="Sec_Metab_Biosynth-Assoc"/>
</dbReference>
<reference evidence="2 3" key="1">
    <citation type="journal article" date="2023" name="PLoS ONE">
        <title>Cytospora paraplurivora sp. nov. isolated from orchards with fruit tree decline syndrome in Ontario, Canada.</title>
        <authorList>
            <person name="Ilyukhin E."/>
            <person name="Nguyen H.D.T."/>
            <person name="Castle A.J."/>
            <person name="Ellouze W."/>
        </authorList>
    </citation>
    <scope>NUCLEOTIDE SEQUENCE [LARGE SCALE GENOMIC DNA]</scope>
    <source>
        <strain evidence="2 3">FDS-564</strain>
    </source>
</reference>
<organism evidence="2 3">
    <name type="scientific">Cytospora paraplurivora</name>
    <dbReference type="NCBI Taxonomy" id="2898453"/>
    <lineage>
        <taxon>Eukaryota</taxon>
        <taxon>Fungi</taxon>
        <taxon>Dikarya</taxon>
        <taxon>Ascomycota</taxon>
        <taxon>Pezizomycotina</taxon>
        <taxon>Sordariomycetes</taxon>
        <taxon>Sordariomycetidae</taxon>
        <taxon>Diaporthales</taxon>
        <taxon>Cytosporaceae</taxon>
        <taxon>Cytospora</taxon>
    </lineage>
</organism>
<evidence type="ECO:0000313" key="2">
    <source>
        <dbReference type="EMBL" id="KAK7731056.1"/>
    </source>
</evidence>
<dbReference type="InterPro" id="IPR029069">
    <property type="entry name" value="HotDog_dom_sf"/>
</dbReference>
<accession>A0AAN9YCC8</accession>